<gene>
    <name evidence="3" type="ORF">PHYBOEH_008780</name>
</gene>
<protein>
    <submittedName>
        <fullName evidence="3">Uncharacterized protein</fullName>
    </submittedName>
</protein>
<evidence type="ECO:0000256" key="2">
    <source>
        <dbReference type="SAM" id="MobiDB-lite"/>
    </source>
</evidence>
<reference evidence="3" key="1">
    <citation type="submission" date="2021-02" db="EMBL/GenBank/DDBJ databases">
        <authorList>
            <person name="Palmer J.M."/>
        </authorList>
    </citation>
    <scope>NUCLEOTIDE SEQUENCE</scope>
    <source>
        <strain evidence="3">SCRP23</strain>
    </source>
</reference>
<evidence type="ECO:0000313" key="4">
    <source>
        <dbReference type="Proteomes" id="UP000693981"/>
    </source>
</evidence>
<comment type="caution">
    <text evidence="3">The sequence shown here is derived from an EMBL/GenBank/DDBJ whole genome shotgun (WGS) entry which is preliminary data.</text>
</comment>
<proteinExistence type="predicted"/>
<feature type="compositionally biased region" description="Polar residues" evidence="2">
    <location>
        <begin position="25"/>
        <end position="39"/>
    </location>
</feature>
<feature type="coiled-coil region" evidence="1">
    <location>
        <begin position="80"/>
        <end position="107"/>
    </location>
</feature>
<evidence type="ECO:0000256" key="1">
    <source>
        <dbReference type="SAM" id="Coils"/>
    </source>
</evidence>
<dbReference type="Proteomes" id="UP000693981">
    <property type="component" value="Unassembled WGS sequence"/>
</dbReference>
<feature type="compositionally biased region" description="Basic and acidic residues" evidence="2">
    <location>
        <begin position="50"/>
        <end position="71"/>
    </location>
</feature>
<dbReference type="EMBL" id="JAGDFL010000524">
    <property type="protein sequence ID" value="KAG7386143.1"/>
    <property type="molecule type" value="Genomic_DNA"/>
</dbReference>
<dbReference type="OrthoDB" id="119452at2759"/>
<sequence>MTTEDAFLAEVEDFLTSIDLPTFPPTQVLTDSEGSNPSTERVAVAIPDPQDGKETPPTDNHAQKRELVKEKDRKRCSAYRERRRLERETLQQQVGELSKQLTELEKGEDVDQQCSAWKMIAQRQFQSRLSAEAYQRQLIAAIDSRSALIRDFQRFVHDKLTSDAEEAEELCQAKRIKLEPSDAELYGRYLRELDTIYAQTDEALRNCDLASTDLDWDGAKWREKDSSGCFTYVDKYLVVSDLKQTCESLWRLAQFQHRQGDRQAYGQLKDPENTRACKYRVTKRLKSGRVVSMQQRPVARHYKEDGRGVIVWRSLTEGEGMFTGMHSDETGWVVAIPLPGQPEAGTLVRTCIRHKPMHLSHVITQDSTLKQFTDVMLGMANEDDLEITSKLGKLHLNDD</sequence>
<accession>A0A8T1W211</accession>
<feature type="region of interest" description="Disordered" evidence="2">
    <location>
        <begin position="20"/>
        <end position="71"/>
    </location>
</feature>
<evidence type="ECO:0000313" key="3">
    <source>
        <dbReference type="EMBL" id="KAG7386143.1"/>
    </source>
</evidence>
<keyword evidence="4" id="KW-1185">Reference proteome</keyword>
<name>A0A8T1W211_9STRA</name>
<keyword evidence="1" id="KW-0175">Coiled coil</keyword>
<organism evidence="3 4">
    <name type="scientific">Phytophthora boehmeriae</name>
    <dbReference type="NCBI Taxonomy" id="109152"/>
    <lineage>
        <taxon>Eukaryota</taxon>
        <taxon>Sar</taxon>
        <taxon>Stramenopiles</taxon>
        <taxon>Oomycota</taxon>
        <taxon>Peronosporomycetes</taxon>
        <taxon>Peronosporales</taxon>
        <taxon>Peronosporaceae</taxon>
        <taxon>Phytophthora</taxon>
    </lineage>
</organism>
<dbReference type="AlphaFoldDB" id="A0A8T1W211"/>